<keyword evidence="1" id="KW-0812">Transmembrane</keyword>
<feature type="transmembrane region" description="Helical" evidence="1">
    <location>
        <begin position="400"/>
        <end position="418"/>
    </location>
</feature>
<proteinExistence type="predicted"/>
<feature type="transmembrane region" description="Helical" evidence="1">
    <location>
        <begin position="23"/>
        <end position="41"/>
    </location>
</feature>
<accession>A0ABR6ZEF2</accession>
<reference evidence="2 3" key="1">
    <citation type="submission" date="2020-08" db="EMBL/GenBank/DDBJ databases">
        <title>Novel species isolated from subtropical streams in China.</title>
        <authorList>
            <person name="Lu H."/>
        </authorList>
    </citation>
    <scope>NUCLEOTIDE SEQUENCE [LARGE SCALE GENOMIC DNA]</scope>
    <source>
        <strain evidence="2 3">NL8W</strain>
    </source>
</reference>
<feature type="transmembrane region" description="Helical" evidence="1">
    <location>
        <begin position="366"/>
        <end position="388"/>
    </location>
</feature>
<comment type="caution">
    <text evidence="2">The sequence shown here is derived from an EMBL/GenBank/DDBJ whole genome shotgun (WGS) entry which is preliminary data.</text>
</comment>
<evidence type="ECO:0000313" key="2">
    <source>
        <dbReference type="EMBL" id="MBC3909956.1"/>
    </source>
</evidence>
<feature type="transmembrane region" description="Helical" evidence="1">
    <location>
        <begin position="53"/>
        <end position="77"/>
    </location>
</feature>
<dbReference type="EMBL" id="JACOFX010000013">
    <property type="protein sequence ID" value="MBC3909956.1"/>
    <property type="molecule type" value="Genomic_DNA"/>
</dbReference>
<keyword evidence="3" id="KW-1185">Reference proteome</keyword>
<feature type="transmembrane region" description="Helical" evidence="1">
    <location>
        <begin position="221"/>
        <end position="242"/>
    </location>
</feature>
<feature type="transmembrane region" description="Helical" evidence="1">
    <location>
        <begin position="180"/>
        <end position="200"/>
    </location>
</feature>
<name>A0ABR6ZEF2_9BURK</name>
<feature type="transmembrane region" description="Helical" evidence="1">
    <location>
        <begin position="248"/>
        <end position="272"/>
    </location>
</feature>
<evidence type="ECO:0000313" key="3">
    <source>
        <dbReference type="Proteomes" id="UP000646911"/>
    </source>
</evidence>
<gene>
    <name evidence="2" type="ORF">H8L47_20515</name>
</gene>
<keyword evidence="1" id="KW-0472">Membrane</keyword>
<protein>
    <recommendedName>
        <fullName evidence="4">Zinc ribbon domain-containing protein</fullName>
    </recommendedName>
</protein>
<keyword evidence="1" id="KW-1133">Transmembrane helix</keyword>
<dbReference type="RefSeq" id="WP_186955468.1">
    <property type="nucleotide sequence ID" value="NZ_JACOFX010000013.1"/>
</dbReference>
<evidence type="ECO:0000256" key="1">
    <source>
        <dbReference type="SAM" id="Phobius"/>
    </source>
</evidence>
<dbReference type="Proteomes" id="UP000646911">
    <property type="component" value="Unassembled WGS sequence"/>
</dbReference>
<evidence type="ECO:0008006" key="4">
    <source>
        <dbReference type="Google" id="ProtNLM"/>
    </source>
</evidence>
<sequence length="609" mass="66776">MSYEFNPESQLFEFPNPYKVENLASMISGGLLILAGTWVMFDIRGRLASAPDLPVFAVLGIAIILLLFGILLLARAFSQLRYFFGRNRPESLAPLLPADKDGDSEYARHYKENLRQNAISLKEPNGPLNGLLYSWVPQLIFAPIVIQYSAQTQFYNFLSLTATLISFLFCWLVFGQGAANAWIGLVYGAFVFFQIMRPMVARTATTTGAIKETANVGISSLIILIVLAVLGPVVLGLLASHLPPVDNLSVNGVVLLTMFCALAACAVFGLALKNQLLATPQVIGAARVVETVTMNAHPNKLLEELDRILMEKWFSRTPNRKYSRRSPIIEGPQGQFTAEIFEETQPCPQVGKVAESLQHALATKEFFWLTCLTGLAFVLIASGTLMAVWLTRAILASETVWTNFTLTCSFFGVGMYCYRAAHVLWGRFDFVSKLIWVDIQGSFESASVQLGNQISGNLQTSKKVINIESMTLRVWVSEIDTVIFGRDSLRQMTGMRGLPAYADELAQSLKCFAEQNSMVVAPTSAKDLERAEKVGMMNQMIADPAANTAKASALASGKQQLPDHSEKEKRQYAAAMNKVKTMQACRACGASVDVDASFCGECGNRVATA</sequence>
<feature type="transmembrane region" description="Helical" evidence="1">
    <location>
        <begin position="155"/>
        <end position="174"/>
    </location>
</feature>
<organism evidence="2 3">
    <name type="scientific">Undibacterium umbellatum</name>
    <dbReference type="NCBI Taxonomy" id="2762300"/>
    <lineage>
        <taxon>Bacteria</taxon>
        <taxon>Pseudomonadati</taxon>
        <taxon>Pseudomonadota</taxon>
        <taxon>Betaproteobacteria</taxon>
        <taxon>Burkholderiales</taxon>
        <taxon>Oxalobacteraceae</taxon>
        <taxon>Undibacterium</taxon>
    </lineage>
</organism>